<dbReference type="AlphaFoldDB" id="A0A2N6MAQ5"/>
<reference evidence="1 2" key="1">
    <citation type="submission" date="2017-07" db="EMBL/GenBank/DDBJ databases">
        <title>Genomes of Fischerella (Mastigocladus) sp. strains.</title>
        <authorList>
            <person name="Miller S.R."/>
        </authorList>
    </citation>
    <scope>NUCLEOTIDE SEQUENCE [LARGE SCALE GENOMIC DNA]</scope>
    <source>
        <strain evidence="1 2">CCMEE 5330</strain>
    </source>
</reference>
<gene>
    <name evidence="1" type="ORF">CEN41_11830</name>
</gene>
<dbReference type="Proteomes" id="UP000234966">
    <property type="component" value="Unassembled WGS sequence"/>
</dbReference>
<evidence type="ECO:0000313" key="2">
    <source>
        <dbReference type="Proteomes" id="UP000234966"/>
    </source>
</evidence>
<comment type="caution">
    <text evidence="1">The sequence shown here is derived from an EMBL/GenBank/DDBJ whole genome shotgun (WGS) entry which is preliminary data.</text>
</comment>
<sequence>MNRQTNGLEKLQTIPSQIELEFLEALLQPEDGTYPWNPADEQSEEYFHHLEEQFLLQDVLEEELTTRSEDFYNHLEALWTSHALPYNHTTDSNIVIQLQETLQSRLATGVPKQWLKAIAQKAADICTTQQLMADKLADTLVECVQSVLPGWRTEDLLVMARPYANAMRSSESQKTAETVLNRIDEHEWKNLSEIEQARVSMAIAYYALQQLNSFQGEA</sequence>
<accession>A0A2N6MAQ5</accession>
<proteinExistence type="predicted"/>
<evidence type="ECO:0000313" key="1">
    <source>
        <dbReference type="EMBL" id="PMB43852.1"/>
    </source>
</evidence>
<dbReference type="RefSeq" id="WP_102206945.1">
    <property type="nucleotide sequence ID" value="NZ_NMQI01000264.1"/>
</dbReference>
<dbReference type="EMBL" id="NMQI01000264">
    <property type="protein sequence ID" value="PMB43852.1"/>
    <property type="molecule type" value="Genomic_DNA"/>
</dbReference>
<organism evidence="1 2">
    <name type="scientific">Fischerella thermalis CCMEE 5330</name>
    <dbReference type="NCBI Taxonomy" id="2019670"/>
    <lineage>
        <taxon>Bacteria</taxon>
        <taxon>Bacillati</taxon>
        <taxon>Cyanobacteriota</taxon>
        <taxon>Cyanophyceae</taxon>
        <taxon>Nostocales</taxon>
        <taxon>Hapalosiphonaceae</taxon>
        <taxon>Fischerella</taxon>
    </lineage>
</organism>
<name>A0A2N6MAQ5_9CYAN</name>
<protein>
    <submittedName>
        <fullName evidence="1">Uncharacterized protein</fullName>
    </submittedName>
</protein>